<accession>A0ABM9LM93</accession>
<dbReference type="Proteomes" id="UP001190465">
    <property type="component" value="Chromosome"/>
</dbReference>
<evidence type="ECO:0000313" key="2">
    <source>
        <dbReference type="Proteomes" id="UP001190465"/>
    </source>
</evidence>
<evidence type="ECO:0000313" key="1">
    <source>
        <dbReference type="EMBL" id="CAJ1501428.1"/>
    </source>
</evidence>
<dbReference type="Pfam" id="PF10009">
    <property type="entry name" value="DUF2252"/>
    <property type="match status" value="1"/>
</dbReference>
<dbReference type="EMBL" id="OY726397">
    <property type="protein sequence ID" value="CAJ1501428.1"/>
    <property type="molecule type" value="Genomic_DNA"/>
</dbReference>
<protein>
    <submittedName>
        <fullName evidence="1">DUF2252 domain-containing protein</fullName>
    </submittedName>
</protein>
<proteinExistence type="predicted"/>
<sequence length="462" mass="51357">MLADIDSSAYHSLRQRPVTRAERYALGKSLRDRVHRGELAGWDPPPDRPDPIRLIEINHHGRQPHLIPVRVGRMAHSPYGFLRGSAVVMAEDVARLPSTGITPVVCGDSHLGNFGFFASPERDLVIDLNDFDEAHPGGWEWDLRRLVASIWVAGRQNGASEQECGEAVRSCVTSYRLELRRLADEPLFSRSFTRLDVDRLAGETAQPLADEVRRSARRARNRTSDRALPRFTQEVDGVRRIVEEPPLITRVPDREAEAVAVALDEYLLTLSTHWRRVLGGYTLLDVAHKVVGVGSVGLRAYVALLEGSSPEDVVFLQLKQARRSVLARYVHGESAWHAHQGQRVVEYQQALQTVSDPLLGWTTVDGLQYYVRQFRNMKGSIALDAMDPRALIDYAGVVGQLLAKGHARTSGASMIAGYMGRSEKVDDALCEFARRYADQTEADHAALLAAVDSGRLPIERGV</sequence>
<organism evidence="1 2">
    <name type="scientific">[Mycobacterium] burgundiense</name>
    <dbReference type="NCBI Taxonomy" id="3064286"/>
    <lineage>
        <taxon>Bacteria</taxon>
        <taxon>Bacillati</taxon>
        <taxon>Actinomycetota</taxon>
        <taxon>Actinomycetes</taxon>
        <taxon>Mycobacteriales</taxon>
        <taxon>Mycobacteriaceae</taxon>
        <taxon>Mycolicibacterium</taxon>
    </lineage>
</organism>
<dbReference type="PANTHER" id="PTHR39441">
    <property type="entry name" value="DUF2252 DOMAIN-CONTAINING PROTEIN"/>
    <property type="match status" value="1"/>
</dbReference>
<reference evidence="1 2" key="1">
    <citation type="submission" date="2023-08" db="EMBL/GenBank/DDBJ databases">
        <authorList>
            <person name="Folkvardsen B D."/>
            <person name="Norman A."/>
        </authorList>
    </citation>
    <scope>NUCLEOTIDE SEQUENCE [LARGE SCALE GENOMIC DNA]</scope>
    <source>
        <strain evidence="1 2">Mu0053</strain>
    </source>
</reference>
<gene>
    <name evidence="1" type="ORF">MU0053_001924</name>
</gene>
<dbReference type="InterPro" id="IPR018721">
    <property type="entry name" value="DUF2252"/>
</dbReference>
<dbReference type="PANTHER" id="PTHR39441:SF1">
    <property type="entry name" value="DUF2252 DOMAIN-CONTAINING PROTEIN"/>
    <property type="match status" value="1"/>
</dbReference>
<name>A0ABM9LM93_9MYCO</name>
<keyword evidence="2" id="KW-1185">Reference proteome</keyword>